<dbReference type="GO" id="GO:1903778">
    <property type="term" value="P:protein localization to vacuolar membrane"/>
    <property type="evidence" value="ECO:0007669"/>
    <property type="project" value="TreeGrafter"/>
</dbReference>
<feature type="compositionally biased region" description="Polar residues" evidence="1">
    <location>
        <begin position="93"/>
        <end position="106"/>
    </location>
</feature>
<feature type="transmembrane region" description="Helical" evidence="2">
    <location>
        <begin position="393"/>
        <end position="413"/>
    </location>
</feature>
<organism evidence="3 4">
    <name type="scientific">Mucor circinelloides f. circinelloides (strain 1006PhL)</name>
    <name type="common">Mucormycosis agent</name>
    <name type="synonym">Calyptromyces circinelloides</name>
    <dbReference type="NCBI Taxonomy" id="1220926"/>
    <lineage>
        <taxon>Eukaryota</taxon>
        <taxon>Fungi</taxon>
        <taxon>Fungi incertae sedis</taxon>
        <taxon>Mucoromycota</taxon>
        <taxon>Mucoromycotina</taxon>
        <taxon>Mucoromycetes</taxon>
        <taxon>Mucorales</taxon>
        <taxon>Mucorineae</taxon>
        <taxon>Mucoraceae</taxon>
        <taxon>Mucor</taxon>
    </lineage>
</organism>
<evidence type="ECO:0000313" key="3">
    <source>
        <dbReference type="EMBL" id="EPB90642.1"/>
    </source>
</evidence>
<gene>
    <name evidence="3" type="ORF">HMPREF1544_02552</name>
</gene>
<dbReference type="PANTHER" id="PTHR28258">
    <property type="entry name" value="VACUOLAR SEGREGATION PROTEIN 7"/>
    <property type="match status" value="1"/>
</dbReference>
<feature type="region of interest" description="Disordered" evidence="1">
    <location>
        <begin position="333"/>
        <end position="370"/>
    </location>
</feature>
<dbReference type="Pfam" id="PF12751">
    <property type="entry name" value="Vac7"/>
    <property type="match status" value="1"/>
</dbReference>
<feature type="region of interest" description="Disordered" evidence="1">
    <location>
        <begin position="93"/>
        <end position="182"/>
    </location>
</feature>
<dbReference type="EMBL" id="KE123918">
    <property type="protein sequence ID" value="EPB90642.1"/>
    <property type="molecule type" value="Genomic_DNA"/>
</dbReference>
<name>S2JQ48_MUCC1</name>
<keyword evidence="2" id="KW-0812">Transmembrane</keyword>
<dbReference type="eggNOG" id="ENOG502QU5B">
    <property type="taxonomic scope" value="Eukaryota"/>
</dbReference>
<dbReference type="GO" id="GO:0010513">
    <property type="term" value="P:positive regulation of phosphatidylinositol biosynthetic process"/>
    <property type="evidence" value="ECO:0007669"/>
    <property type="project" value="TreeGrafter"/>
</dbReference>
<proteinExistence type="predicted"/>
<accession>S2JQ48</accession>
<dbReference type="InParanoid" id="S2JQ48"/>
<dbReference type="PANTHER" id="PTHR28258:SF1">
    <property type="entry name" value="VACUOLAR SEGREGATION PROTEIN 7"/>
    <property type="match status" value="1"/>
</dbReference>
<dbReference type="OrthoDB" id="1204at2759"/>
<sequence>MSSEITKPPQSSDADENQKRLKKYDKFNTNSLRRDLLLSKFDRTLVVEKAKFEPSSNSGNENTLITQTQSAPIIPTQHSDTLLPKIDIIPNDESNTLDADSNATSSPPAPMPTYALTMSPSAPTLSTTGNSNSSMASLLTSNPLTTSHSVNDHKRRLTPVKSENNGSVHLPAPMRPSTSLQNNRKVMKKQSKPAMNGTASPAEVFHRNLVDAVSNVEDSDENEHYVYPYSGNESNAPGIHRPLSVRSTPASLLDSKKRKGFGEWLRQTLYNKPPQPAVDEEEEDLFWSSGEQQQSQQRRPKLRNHVKDLQQQQSNKSSLLNLWHDSFNKKYANPLSKKSSTRKYYSTQKHSPPYLGHTNRNGGYTSDDEEAPLLSRRQKRSFSKPKKTCTHTLQNLVLALIFLVILLLLIVVYKAQPLMELSVDMGRVLATDKELIFDLKVKADNWNWWTIHVADADISVFAFSQIVPSSNIIITDVNSSTIRGVDPAEYLGGLTHFDEPLSIPSNRFNHDNSMEAISQIRIKSPGADTAGNERWSRMIRYPYGLVVRGVLKYKPIPFMLGTYPQSVAICNVTQVDPTTGAVSASPDKTICASQDKVSIFSHGHLIGTVV</sequence>
<feature type="region of interest" description="Disordered" evidence="1">
    <location>
        <begin position="1"/>
        <end position="26"/>
    </location>
</feature>
<dbReference type="VEuPathDB" id="FungiDB:HMPREF1544_02552"/>
<dbReference type="GO" id="GO:0070772">
    <property type="term" value="C:PAS complex"/>
    <property type="evidence" value="ECO:0007669"/>
    <property type="project" value="TreeGrafter"/>
</dbReference>
<protein>
    <recommendedName>
        <fullName evidence="5">Vacuolar segregation protein 7</fullName>
    </recommendedName>
</protein>
<dbReference type="GO" id="GO:0000329">
    <property type="term" value="C:fungal-type vacuole membrane"/>
    <property type="evidence" value="ECO:0007669"/>
    <property type="project" value="TreeGrafter"/>
</dbReference>
<feature type="compositionally biased region" description="Polar residues" evidence="1">
    <location>
        <begin position="1"/>
        <end position="12"/>
    </location>
</feature>
<dbReference type="OMA" id="IYGIMES"/>
<dbReference type="InterPro" id="IPR024260">
    <property type="entry name" value="Vac7"/>
</dbReference>
<keyword evidence="4" id="KW-1185">Reference proteome</keyword>
<evidence type="ECO:0000256" key="1">
    <source>
        <dbReference type="SAM" id="MobiDB-lite"/>
    </source>
</evidence>
<keyword evidence="2" id="KW-0472">Membrane</keyword>
<keyword evidence="2" id="KW-1133">Transmembrane helix</keyword>
<evidence type="ECO:0000256" key="2">
    <source>
        <dbReference type="SAM" id="Phobius"/>
    </source>
</evidence>
<dbReference type="Proteomes" id="UP000014254">
    <property type="component" value="Unassembled WGS sequence"/>
</dbReference>
<dbReference type="GO" id="GO:0000011">
    <property type="term" value="P:vacuole inheritance"/>
    <property type="evidence" value="ECO:0007669"/>
    <property type="project" value="TreeGrafter"/>
</dbReference>
<dbReference type="AlphaFoldDB" id="S2JQ48"/>
<feature type="compositionally biased region" description="Low complexity" evidence="1">
    <location>
        <begin position="288"/>
        <end position="297"/>
    </location>
</feature>
<feature type="region of interest" description="Disordered" evidence="1">
    <location>
        <begin position="272"/>
        <end position="315"/>
    </location>
</feature>
<evidence type="ECO:0000313" key="4">
    <source>
        <dbReference type="Proteomes" id="UP000014254"/>
    </source>
</evidence>
<feature type="compositionally biased region" description="Low complexity" evidence="1">
    <location>
        <begin position="336"/>
        <end position="349"/>
    </location>
</feature>
<feature type="compositionally biased region" description="Polar residues" evidence="1">
    <location>
        <begin position="116"/>
        <end position="149"/>
    </location>
</feature>
<dbReference type="STRING" id="1220926.S2JQ48"/>
<evidence type="ECO:0008006" key="5">
    <source>
        <dbReference type="Google" id="ProtNLM"/>
    </source>
</evidence>
<reference evidence="4" key="1">
    <citation type="submission" date="2013-05" db="EMBL/GenBank/DDBJ databases">
        <title>The Genome sequence of Mucor circinelloides f. circinelloides 1006PhL.</title>
        <authorList>
            <consortium name="The Broad Institute Genomics Platform"/>
            <person name="Cuomo C."/>
            <person name="Earl A."/>
            <person name="Findley K."/>
            <person name="Lee S.C."/>
            <person name="Walker B."/>
            <person name="Young S."/>
            <person name="Zeng Q."/>
            <person name="Gargeya S."/>
            <person name="Fitzgerald M."/>
            <person name="Haas B."/>
            <person name="Abouelleil A."/>
            <person name="Allen A.W."/>
            <person name="Alvarado L."/>
            <person name="Arachchi H.M."/>
            <person name="Berlin A.M."/>
            <person name="Chapman S.B."/>
            <person name="Gainer-Dewar J."/>
            <person name="Goldberg J."/>
            <person name="Griggs A."/>
            <person name="Gujja S."/>
            <person name="Hansen M."/>
            <person name="Howarth C."/>
            <person name="Imamovic A."/>
            <person name="Ireland A."/>
            <person name="Larimer J."/>
            <person name="McCowan C."/>
            <person name="Murphy C."/>
            <person name="Pearson M."/>
            <person name="Poon T.W."/>
            <person name="Priest M."/>
            <person name="Roberts A."/>
            <person name="Saif S."/>
            <person name="Shea T."/>
            <person name="Sisk P."/>
            <person name="Sykes S."/>
            <person name="Wortman J."/>
            <person name="Nusbaum C."/>
            <person name="Birren B."/>
        </authorList>
    </citation>
    <scope>NUCLEOTIDE SEQUENCE [LARGE SCALE GENOMIC DNA]</scope>
    <source>
        <strain evidence="4">1006PhL</strain>
    </source>
</reference>